<organism evidence="1 2">
    <name type="scientific">Shewanella vesiculosa</name>
    <dbReference type="NCBI Taxonomy" id="518738"/>
    <lineage>
        <taxon>Bacteria</taxon>
        <taxon>Pseudomonadati</taxon>
        <taxon>Pseudomonadota</taxon>
        <taxon>Gammaproteobacteria</taxon>
        <taxon>Alteromonadales</taxon>
        <taxon>Shewanellaceae</taxon>
        <taxon>Shewanella</taxon>
    </lineage>
</organism>
<accession>A0ABV0FIY5</accession>
<name>A0ABV0FIY5_9GAMM</name>
<dbReference type="PANTHER" id="PTHR39166:SF1">
    <property type="entry name" value="BLL1166 PROTEIN"/>
    <property type="match status" value="1"/>
</dbReference>
<proteinExistence type="predicted"/>
<comment type="caution">
    <text evidence="1">The sequence shown here is derived from an EMBL/GenBank/DDBJ whole genome shotgun (WGS) entry which is preliminary data.</text>
</comment>
<dbReference type="InterPro" id="IPR009267">
    <property type="entry name" value="NTP_transf_6"/>
</dbReference>
<keyword evidence="2" id="KW-1185">Reference proteome</keyword>
<reference evidence="1 2" key="1">
    <citation type="submission" date="2024-05" db="EMBL/GenBank/DDBJ databases">
        <title>Genome sequencing of Marine Estuary Bacteria, Shewanella vesiculosa and S. baltica, and Pseudomonas syringae.</title>
        <authorList>
            <person name="Gurung A."/>
            <person name="Maclea K.S."/>
        </authorList>
    </citation>
    <scope>NUCLEOTIDE SEQUENCE [LARGE SCALE GENOMIC DNA]</scope>
    <source>
        <strain evidence="1 2">1A</strain>
    </source>
</reference>
<gene>
    <name evidence="1" type="ORF">ABHN84_00585</name>
</gene>
<dbReference type="Proteomes" id="UP001477278">
    <property type="component" value="Unassembled WGS sequence"/>
</dbReference>
<dbReference type="RefSeq" id="WP_347689387.1">
    <property type="nucleotide sequence ID" value="NZ_JBDPZN010000001.1"/>
</dbReference>
<dbReference type="Pfam" id="PF06042">
    <property type="entry name" value="NTP_transf_6"/>
    <property type="match status" value="1"/>
</dbReference>
<evidence type="ECO:0000313" key="1">
    <source>
        <dbReference type="EMBL" id="MEO3680785.1"/>
    </source>
</evidence>
<sequence>MSNELQRPGADALQAQLSTWLQQDAQRLNALQVCCEVLNHFNIGDWYIAAGFVRNLVWDKLHHIRSQALNDIDVIYWCDSDVSVERDRAIEAKLRQQADLPWSVKNQARMHLRNNDPAYLSCLDAMSYWPEKQTAVGVKLVNTSPAIAIHINQKVPFTSPNSATVLAHDYEIKVDAVFGLACLFSLSLHANPKRDIRVFKSRVIQKKWLLQYPKLIMITEPFLSSK</sequence>
<dbReference type="PANTHER" id="PTHR39166">
    <property type="entry name" value="BLL1166 PROTEIN"/>
    <property type="match status" value="1"/>
</dbReference>
<protein>
    <submittedName>
        <fullName evidence="1">Nucleotidyltransferase family protein</fullName>
    </submittedName>
</protein>
<dbReference type="EMBL" id="JBDPZN010000001">
    <property type="protein sequence ID" value="MEO3680785.1"/>
    <property type="molecule type" value="Genomic_DNA"/>
</dbReference>
<evidence type="ECO:0000313" key="2">
    <source>
        <dbReference type="Proteomes" id="UP001477278"/>
    </source>
</evidence>